<dbReference type="AlphaFoldDB" id="A0A1X7V3D4"/>
<proteinExistence type="predicted"/>
<dbReference type="InParanoid" id="A0A1X7V3D4"/>
<name>A0A1X7V3D4_AMPQE</name>
<sequence>ETIGNSASSQRSALLVAKHHKWVVHFDNCHRIGVEFVPLAIKSLGGWSSTAISIFKAFGHYLGTRFGLLPSKPTLHHYQRLSVTQWQSNARMWLGSSSILSPEVDGQLGFKVDGCVT</sequence>
<dbReference type="OrthoDB" id="347018at2759"/>
<evidence type="ECO:0000313" key="1">
    <source>
        <dbReference type="EnsemblMetazoa" id="Aqu2.1.34518_001"/>
    </source>
</evidence>
<reference evidence="1" key="1">
    <citation type="submission" date="2017-05" db="UniProtKB">
        <authorList>
            <consortium name="EnsemblMetazoa"/>
        </authorList>
    </citation>
    <scope>IDENTIFICATION</scope>
</reference>
<organism evidence="1">
    <name type="scientific">Amphimedon queenslandica</name>
    <name type="common">Sponge</name>
    <dbReference type="NCBI Taxonomy" id="400682"/>
    <lineage>
        <taxon>Eukaryota</taxon>
        <taxon>Metazoa</taxon>
        <taxon>Porifera</taxon>
        <taxon>Demospongiae</taxon>
        <taxon>Heteroscleromorpha</taxon>
        <taxon>Haplosclerida</taxon>
        <taxon>Niphatidae</taxon>
        <taxon>Amphimedon</taxon>
    </lineage>
</organism>
<accession>A0A1X7V3D4</accession>
<protein>
    <submittedName>
        <fullName evidence="1">Uncharacterized protein</fullName>
    </submittedName>
</protein>
<dbReference type="EnsemblMetazoa" id="Aqu2.1.34518_001">
    <property type="protein sequence ID" value="Aqu2.1.34518_001"/>
    <property type="gene ID" value="Aqu2.1.34518"/>
</dbReference>